<evidence type="ECO:0000256" key="5">
    <source>
        <dbReference type="ARBA" id="ARBA00023136"/>
    </source>
</evidence>
<evidence type="ECO:0000259" key="8">
    <source>
        <dbReference type="Pfam" id="PF02687"/>
    </source>
</evidence>
<dbReference type="PANTHER" id="PTHR30572:SF4">
    <property type="entry name" value="ABC TRANSPORTER PERMEASE YTRF"/>
    <property type="match status" value="1"/>
</dbReference>
<evidence type="ECO:0000259" key="9">
    <source>
        <dbReference type="Pfam" id="PF12704"/>
    </source>
</evidence>
<dbReference type="Pfam" id="PF02687">
    <property type="entry name" value="FtsX"/>
    <property type="match status" value="1"/>
</dbReference>
<feature type="transmembrane region" description="Helical" evidence="7">
    <location>
        <begin position="295"/>
        <end position="318"/>
    </location>
</feature>
<evidence type="ECO:0000256" key="1">
    <source>
        <dbReference type="ARBA" id="ARBA00004651"/>
    </source>
</evidence>
<evidence type="ECO:0000313" key="11">
    <source>
        <dbReference type="Proteomes" id="UP000591626"/>
    </source>
</evidence>
<sequence length="420" mass="45657">MFFWRMVQQALRLHFRKRLLVAVTIFLGASLTTSMLAVMFDVGDKIKAELGSFGANLQVLPKGTSVVSEMYGTQSAHGALREEELPKLKTIFWAYNIEHFAPLLNVEADTGAGTVPVVGTWFDHHLDVPTGEEVNTGIQGMREWWQVDGSWVKGENEAIVGRRLAEQQGWALGDSVSLHTENANHSVRVVGILSSGSDEDRKLFTQLHTAQLLAERPGEVDLVEVRALTTPENELAQRAARDPSSLSLEEWETWYCTAYVSSIAYQIEEVLTDADAKAVRQVADNEGLILNKTQLLMTMVAVFAMVAAALGMANLVTASVMERSREIGLMKALGARNQAVVTLLLSETLIVGIVGGLFGFLTGVGLAQVIGVLVFGSAITLRPAVIPLMIVVTFATVLIGCLPAIRSLLKLQPAQVLHGR</sequence>
<dbReference type="InterPro" id="IPR025857">
    <property type="entry name" value="MacB_PCD"/>
</dbReference>
<keyword evidence="3 7" id="KW-0812">Transmembrane</keyword>
<feature type="domain" description="ABC3 transporter permease C-terminal" evidence="8">
    <location>
        <begin position="299"/>
        <end position="413"/>
    </location>
</feature>
<feature type="domain" description="MacB-like periplasmic core" evidence="9">
    <location>
        <begin position="20"/>
        <end position="227"/>
    </location>
</feature>
<feature type="transmembrane region" description="Helical" evidence="7">
    <location>
        <begin position="384"/>
        <end position="405"/>
    </location>
</feature>
<name>A0AAP6XMG8_9CORY</name>
<dbReference type="PANTHER" id="PTHR30572">
    <property type="entry name" value="MEMBRANE COMPONENT OF TRANSPORTER-RELATED"/>
    <property type="match status" value="1"/>
</dbReference>
<keyword evidence="5 7" id="KW-0472">Membrane</keyword>
<dbReference type="InterPro" id="IPR050250">
    <property type="entry name" value="Macrolide_Exporter_MacB"/>
</dbReference>
<organism evidence="10 11">
    <name type="scientific">Corynebacterium coyleae</name>
    <dbReference type="NCBI Taxonomy" id="53374"/>
    <lineage>
        <taxon>Bacteria</taxon>
        <taxon>Bacillati</taxon>
        <taxon>Actinomycetota</taxon>
        <taxon>Actinomycetes</taxon>
        <taxon>Mycobacteriales</taxon>
        <taxon>Corynebacteriaceae</taxon>
        <taxon>Corynebacterium</taxon>
    </lineage>
</organism>
<evidence type="ECO:0000256" key="7">
    <source>
        <dbReference type="SAM" id="Phobius"/>
    </source>
</evidence>
<dbReference type="GO" id="GO:0022857">
    <property type="term" value="F:transmembrane transporter activity"/>
    <property type="evidence" value="ECO:0007669"/>
    <property type="project" value="TreeGrafter"/>
</dbReference>
<dbReference type="GO" id="GO:0005886">
    <property type="term" value="C:plasma membrane"/>
    <property type="evidence" value="ECO:0007669"/>
    <property type="project" value="UniProtKB-SubCell"/>
</dbReference>
<dbReference type="Proteomes" id="UP000591626">
    <property type="component" value="Unassembled WGS sequence"/>
</dbReference>
<dbReference type="AlphaFoldDB" id="A0AAP6XMG8"/>
<dbReference type="Pfam" id="PF12704">
    <property type="entry name" value="MacB_PCD"/>
    <property type="match status" value="1"/>
</dbReference>
<evidence type="ECO:0000256" key="3">
    <source>
        <dbReference type="ARBA" id="ARBA00022692"/>
    </source>
</evidence>
<evidence type="ECO:0000256" key="2">
    <source>
        <dbReference type="ARBA" id="ARBA00022475"/>
    </source>
</evidence>
<evidence type="ECO:0000313" key="10">
    <source>
        <dbReference type="EMBL" id="NJJ03938.1"/>
    </source>
</evidence>
<dbReference type="EMBL" id="JAAUVV010000009">
    <property type="protein sequence ID" value="NJJ03938.1"/>
    <property type="molecule type" value="Genomic_DNA"/>
</dbReference>
<dbReference type="RefSeq" id="WP_070828620.1">
    <property type="nucleotide sequence ID" value="NZ_JAAUVV010000009.1"/>
</dbReference>
<dbReference type="InterPro" id="IPR003838">
    <property type="entry name" value="ABC3_permease_C"/>
</dbReference>
<evidence type="ECO:0000256" key="4">
    <source>
        <dbReference type="ARBA" id="ARBA00022989"/>
    </source>
</evidence>
<accession>A0AAP6XMG8</accession>
<keyword evidence="4 7" id="KW-1133">Transmembrane helix</keyword>
<comment type="subcellular location">
    <subcellularLocation>
        <location evidence="1">Cell membrane</location>
        <topology evidence="1">Multi-pass membrane protein</topology>
    </subcellularLocation>
</comment>
<proteinExistence type="inferred from homology"/>
<comment type="similarity">
    <text evidence="6">Belongs to the ABC-4 integral membrane protein family.</text>
</comment>
<comment type="caution">
    <text evidence="10">The sequence shown here is derived from an EMBL/GenBank/DDBJ whole genome shotgun (WGS) entry which is preliminary data.</text>
</comment>
<protein>
    <submittedName>
        <fullName evidence="10">ABC transporter permease</fullName>
    </submittedName>
</protein>
<gene>
    <name evidence="10" type="ORF">HC138_06185</name>
</gene>
<evidence type="ECO:0000256" key="6">
    <source>
        <dbReference type="ARBA" id="ARBA00038076"/>
    </source>
</evidence>
<reference evidence="10 11" key="1">
    <citation type="submission" date="2020-03" db="EMBL/GenBank/DDBJ databases">
        <title>Draft genome sequences of bacterial isolates from the female urobiome.</title>
        <authorList>
            <person name="Miller-Ensminger T."/>
            <person name="Wolfe A.J."/>
            <person name="Putonti C."/>
        </authorList>
    </citation>
    <scope>NUCLEOTIDE SEQUENCE [LARGE SCALE GENOMIC DNA]</scope>
    <source>
        <strain evidence="10 11">UMB8490</strain>
    </source>
</reference>
<keyword evidence="2" id="KW-1003">Cell membrane</keyword>
<feature type="transmembrane region" description="Helical" evidence="7">
    <location>
        <begin position="339"/>
        <end position="364"/>
    </location>
</feature>